<protein>
    <submittedName>
        <fullName evidence="2">Uncharacterized protein</fullName>
    </submittedName>
</protein>
<feature type="region of interest" description="Disordered" evidence="1">
    <location>
        <begin position="62"/>
        <end position="98"/>
    </location>
</feature>
<dbReference type="KEGG" id="nvn:NVIE_023310"/>
<organism evidence="2 3">
    <name type="scientific">Nitrososphaera viennensis EN76</name>
    <dbReference type="NCBI Taxonomy" id="926571"/>
    <lineage>
        <taxon>Archaea</taxon>
        <taxon>Nitrososphaerota</taxon>
        <taxon>Nitrososphaeria</taxon>
        <taxon>Nitrososphaerales</taxon>
        <taxon>Nitrososphaeraceae</taxon>
        <taxon>Nitrososphaera</taxon>
    </lineage>
</organism>
<sequence>MLMSGYSEDDVRRAAELREWVMKQISDKQEELERLRATLAIIDSVLKQGSFRAAAVMATSSAATTTSEPARPPQQQAAAPPAPQAKKSTTTIAASAPQPAKQAAAAAAGFDPGRDVRPLKRAKDDFLLANAEVTANSITIVPAPGVSLSVNTPPFRSFFLGRILDGMKSKDADRVAQGALAESGVMSYKVDEDAGMMIKKITITNYREKERMTEIFNTAAWVFTRMLEKAGS</sequence>
<evidence type="ECO:0000313" key="3">
    <source>
        <dbReference type="Proteomes" id="UP000027093"/>
    </source>
</evidence>
<dbReference type="STRING" id="926571.NVIE_023310"/>
<gene>
    <name evidence="2" type="ORF">NVIE_023310</name>
</gene>
<reference evidence="2 3" key="1">
    <citation type="journal article" date="2014" name="Int. J. Syst. Evol. Microbiol.">
        <title>Nitrososphaera viennensis gen. nov., sp. nov., an aerobic and mesophilic, ammonia-oxidizing archaeon from soil and a member of the archaeal phylum Thaumarchaeota.</title>
        <authorList>
            <person name="Stieglmeier M."/>
            <person name="Klingl A."/>
            <person name="Alves R.J."/>
            <person name="Rittmann S.K."/>
            <person name="Melcher M."/>
            <person name="Leisch N."/>
            <person name="Schleper C."/>
        </authorList>
    </citation>
    <scope>NUCLEOTIDE SEQUENCE [LARGE SCALE GENOMIC DNA]</scope>
    <source>
        <strain evidence="2">EN76</strain>
    </source>
</reference>
<dbReference type="Proteomes" id="UP000027093">
    <property type="component" value="Chromosome"/>
</dbReference>
<proteinExistence type="predicted"/>
<name>A0A060HJ35_9ARCH</name>
<dbReference type="AlphaFoldDB" id="A0A060HJ35"/>
<evidence type="ECO:0000313" key="2">
    <source>
        <dbReference type="EMBL" id="AIC16589.1"/>
    </source>
</evidence>
<dbReference type="HOGENOM" id="CLU_124258_0_0_2"/>
<dbReference type="EMBL" id="CP007536">
    <property type="protein sequence ID" value="AIC16589.1"/>
    <property type="molecule type" value="Genomic_DNA"/>
</dbReference>
<keyword evidence="3" id="KW-1185">Reference proteome</keyword>
<accession>A0A060HJ35</accession>
<evidence type="ECO:0000256" key="1">
    <source>
        <dbReference type="SAM" id="MobiDB-lite"/>
    </source>
</evidence>